<keyword evidence="2" id="KW-1185">Reference proteome</keyword>
<evidence type="ECO:0000256" key="1">
    <source>
        <dbReference type="SAM" id="Phobius"/>
    </source>
</evidence>
<dbReference type="AlphaFoldDB" id="A0A1I7T905"/>
<dbReference type="InterPro" id="IPR019425">
    <property type="entry name" value="7TM_GPCR_serpentine_rcpt_Srt"/>
</dbReference>
<dbReference type="WBParaSite" id="Csp11.Scaffold550.g3607.t1">
    <property type="protein sequence ID" value="Csp11.Scaffold550.g3607.t1"/>
    <property type="gene ID" value="Csp11.Scaffold550.g3607"/>
</dbReference>
<dbReference type="STRING" id="1561998.A0A1I7T905"/>
<accession>A0A1I7T905</accession>
<dbReference type="PANTHER" id="PTHR23021">
    <property type="entry name" value="SERPENTINE RECEPTOR, CLASS T"/>
    <property type="match status" value="1"/>
</dbReference>
<evidence type="ECO:0000313" key="3">
    <source>
        <dbReference type="WBParaSite" id="Csp11.Scaffold550.g3607.t1"/>
    </source>
</evidence>
<feature type="transmembrane region" description="Helical" evidence="1">
    <location>
        <begin position="30"/>
        <end position="51"/>
    </location>
</feature>
<dbReference type="PANTHER" id="PTHR23021:SF19">
    <property type="entry name" value="SERPENTINE RECEPTOR, CLASS T"/>
    <property type="match status" value="1"/>
</dbReference>
<keyword evidence="1" id="KW-0472">Membrane</keyword>
<dbReference type="eggNOG" id="ENOG502TJBR">
    <property type="taxonomic scope" value="Eukaryota"/>
</dbReference>
<proteinExistence type="predicted"/>
<keyword evidence="1" id="KW-1133">Transmembrane helix</keyword>
<evidence type="ECO:0000313" key="2">
    <source>
        <dbReference type="Proteomes" id="UP000095282"/>
    </source>
</evidence>
<name>A0A1I7T905_9PELO</name>
<protein>
    <submittedName>
        <fullName evidence="3">G protein-coupled receptor</fullName>
    </submittedName>
</protein>
<organism evidence="2 3">
    <name type="scientific">Caenorhabditis tropicalis</name>
    <dbReference type="NCBI Taxonomy" id="1561998"/>
    <lineage>
        <taxon>Eukaryota</taxon>
        <taxon>Metazoa</taxon>
        <taxon>Ecdysozoa</taxon>
        <taxon>Nematoda</taxon>
        <taxon>Chromadorea</taxon>
        <taxon>Rhabditida</taxon>
        <taxon>Rhabditina</taxon>
        <taxon>Rhabditomorpha</taxon>
        <taxon>Rhabditoidea</taxon>
        <taxon>Rhabditidae</taxon>
        <taxon>Peloderinae</taxon>
        <taxon>Caenorhabditis</taxon>
    </lineage>
</organism>
<dbReference type="Pfam" id="PF10321">
    <property type="entry name" value="7TM_GPCR_Srt"/>
    <property type="match status" value="1"/>
</dbReference>
<reference evidence="3" key="1">
    <citation type="submission" date="2016-11" db="UniProtKB">
        <authorList>
            <consortium name="WormBaseParasite"/>
        </authorList>
    </citation>
    <scope>IDENTIFICATION</scope>
</reference>
<dbReference type="Proteomes" id="UP000095282">
    <property type="component" value="Unplaced"/>
</dbReference>
<sequence>MQGVILCVFHAAAAITYNIMQYIVPPLWLVVQGEVLWQLSCGCLSFAYLIFNRTIRNAVLKMVIPKLIRGYFGLHIGVEEHLEIERAAEATESVAIVNKGGVVVKFDNFFQN</sequence>
<keyword evidence="1" id="KW-0812">Transmembrane</keyword>